<reference evidence="1 2" key="1">
    <citation type="submission" date="2019-09" db="EMBL/GenBank/DDBJ databases">
        <title>Goodfellowia gen. nov., a new genus of the Pseudonocardineae related to Actinoalloteichus, containing Goodfellowia coeruleoviolacea gen. nov., comb. nov. gen. nov., comb. nov.</title>
        <authorList>
            <person name="Labeda D."/>
        </authorList>
    </citation>
    <scope>NUCLEOTIDE SEQUENCE [LARGE SCALE GENOMIC DNA]</scope>
    <source>
        <strain evidence="1 2">AN110305</strain>
    </source>
</reference>
<keyword evidence="2" id="KW-1185">Reference proteome</keyword>
<sequence>MTHVAEKTTPRGYRLSAPGGPVVAVHSDALVTSPVPLAAVSAARLRPSVAVLLGRELAAGAPPGAVERAIGAAFVAVEVSDPDGGPARFVLGERAVELPLGGPLTLWQTGTDAEVTQPESFGDLVTRVGAAAGEAGGLPPGAIVLVGPIRPGAGLPARPGTVQLWGPGFATVIVAITSGEEAGA</sequence>
<comment type="caution">
    <text evidence="1">The sequence shown here is derived from an EMBL/GenBank/DDBJ whole genome shotgun (WGS) entry which is preliminary data.</text>
</comment>
<dbReference type="Proteomes" id="UP000323454">
    <property type="component" value="Unassembled WGS sequence"/>
</dbReference>
<evidence type="ECO:0000313" key="1">
    <source>
        <dbReference type="EMBL" id="KAA2252840.1"/>
    </source>
</evidence>
<gene>
    <name evidence="1" type="ORF">F0L68_34310</name>
</gene>
<reference evidence="1 2" key="2">
    <citation type="submission" date="2019-09" db="EMBL/GenBank/DDBJ databases">
        <authorList>
            <person name="Jin C."/>
        </authorList>
    </citation>
    <scope>NUCLEOTIDE SEQUENCE [LARGE SCALE GENOMIC DNA]</scope>
    <source>
        <strain evidence="1 2">AN110305</strain>
    </source>
</reference>
<name>A0A5B2WPY4_9PSEU</name>
<protein>
    <recommendedName>
        <fullName evidence="3">2-keto-4-pentenoate hydratase</fullName>
    </recommendedName>
</protein>
<evidence type="ECO:0008006" key="3">
    <source>
        <dbReference type="Google" id="ProtNLM"/>
    </source>
</evidence>
<proteinExistence type="predicted"/>
<dbReference type="RefSeq" id="WP_149854050.1">
    <property type="nucleotide sequence ID" value="NZ_VUOB01000072.1"/>
</dbReference>
<organism evidence="1 2">
    <name type="scientific">Solihabitans fulvus</name>
    <dbReference type="NCBI Taxonomy" id="1892852"/>
    <lineage>
        <taxon>Bacteria</taxon>
        <taxon>Bacillati</taxon>
        <taxon>Actinomycetota</taxon>
        <taxon>Actinomycetes</taxon>
        <taxon>Pseudonocardiales</taxon>
        <taxon>Pseudonocardiaceae</taxon>
        <taxon>Solihabitans</taxon>
    </lineage>
</organism>
<accession>A0A5B2WPY4</accession>
<dbReference type="EMBL" id="VUOB01000072">
    <property type="protein sequence ID" value="KAA2252840.1"/>
    <property type="molecule type" value="Genomic_DNA"/>
</dbReference>
<dbReference type="AlphaFoldDB" id="A0A5B2WPY4"/>
<evidence type="ECO:0000313" key="2">
    <source>
        <dbReference type="Proteomes" id="UP000323454"/>
    </source>
</evidence>